<evidence type="ECO:0000256" key="4">
    <source>
        <dbReference type="ARBA" id="ARBA00022777"/>
    </source>
</evidence>
<keyword evidence="4 7" id="KW-0808">Transferase</keyword>
<dbReference type="EMBL" id="JAHHHN010000046">
    <property type="protein sequence ID" value="MBW4565745.1"/>
    <property type="molecule type" value="Genomic_DNA"/>
</dbReference>
<dbReference type="PANTHER" id="PTHR43065">
    <property type="entry name" value="SENSOR HISTIDINE KINASE"/>
    <property type="match status" value="1"/>
</dbReference>
<reference evidence="7" key="1">
    <citation type="submission" date="2021-05" db="EMBL/GenBank/DDBJ databases">
        <authorList>
            <person name="Pietrasiak N."/>
            <person name="Ward R."/>
            <person name="Stajich J.E."/>
            <person name="Kurbessoian T."/>
        </authorList>
    </citation>
    <scope>NUCLEOTIDE SEQUENCE</scope>
    <source>
        <strain evidence="7">JT2-VF2</strain>
    </source>
</reference>
<organism evidence="7 8">
    <name type="scientific">Mojavia pulchra JT2-VF2</name>
    <dbReference type="NCBI Taxonomy" id="287848"/>
    <lineage>
        <taxon>Bacteria</taxon>
        <taxon>Bacillati</taxon>
        <taxon>Cyanobacteriota</taxon>
        <taxon>Cyanophyceae</taxon>
        <taxon>Nostocales</taxon>
        <taxon>Nostocaceae</taxon>
    </lineage>
</organism>
<dbReference type="SMART" id="SM00387">
    <property type="entry name" value="HATPase_c"/>
    <property type="match status" value="1"/>
</dbReference>
<evidence type="ECO:0000256" key="1">
    <source>
        <dbReference type="ARBA" id="ARBA00000085"/>
    </source>
</evidence>
<dbReference type="InterPro" id="IPR036890">
    <property type="entry name" value="HATPase_C_sf"/>
</dbReference>
<evidence type="ECO:0000313" key="8">
    <source>
        <dbReference type="Proteomes" id="UP000715781"/>
    </source>
</evidence>
<dbReference type="GO" id="GO:0000155">
    <property type="term" value="F:phosphorelay sensor kinase activity"/>
    <property type="evidence" value="ECO:0007669"/>
    <property type="project" value="InterPro"/>
</dbReference>
<dbReference type="PANTHER" id="PTHR43065:SF50">
    <property type="entry name" value="HISTIDINE KINASE"/>
    <property type="match status" value="1"/>
</dbReference>
<name>A0A951UKR9_9NOST</name>
<keyword evidence="4 7" id="KW-0418">Kinase</keyword>
<dbReference type="AlphaFoldDB" id="A0A951UKR9"/>
<protein>
    <recommendedName>
        <fullName evidence="2">histidine kinase</fullName>
        <ecNumber evidence="2">2.7.13.3</ecNumber>
    </recommendedName>
</protein>
<dbReference type="Gene3D" id="1.10.287.130">
    <property type="match status" value="1"/>
</dbReference>
<dbReference type="PROSITE" id="PS50109">
    <property type="entry name" value="HIS_KIN"/>
    <property type="match status" value="1"/>
</dbReference>
<dbReference type="Proteomes" id="UP000715781">
    <property type="component" value="Unassembled WGS sequence"/>
</dbReference>
<dbReference type="SUPFAM" id="SSF55874">
    <property type="entry name" value="ATPase domain of HSP90 chaperone/DNA topoisomerase II/histidine kinase"/>
    <property type="match status" value="1"/>
</dbReference>
<dbReference type="CDD" id="cd00082">
    <property type="entry name" value="HisKA"/>
    <property type="match status" value="1"/>
</dbReference>
<sequence>MYDLQNFTLRNMSECGLALRNLGNQANSMEEVSNHIINYLYTHLIDKKTGEKSCVLARFFKTHSYGGLTPDLQEYADSLLGNYVPEDTLKCLTLLASAGELPEWNSRHKSSGHKAIPLVNEDAIASIPMIYKLIQQLGLNLSNVVQPDPNLLTDLEQRMYNVFYVPDALGSPYIPSQTSFVIPFNIKSVVGFGGLLPSGNMFVILMFLKVAVPRMSVDLLRPLALNVKMAILPFESDKIFSSHRQPVVNEKIATATNKDEIFLRLNSQIATLTQLLDVSEQSTISQSDRLEQTNANLQETLNKLQKTQYQLINSEKMSSLGQLVAGIAHEINNPVNFIHGNLIYAKKHTDILLNLIQHYQENYPNPPQEIQELIEENELDFLTQDLTKVLNSMAMGTQRITDIVKSLKTFSHLQKADIKQVDIHEGIDSTLIIMEYYLQARHERPEIKVIKEYGQLPLIECYPSQLNQVFMNILNNAIDALQDSNASWVIINKAEKSNNLLPTIRIRTEILDSEWIAISIADNGSGIHEKMHSKLFDPFFTTKPVGKGTGMGLSISYQIIVEKHGGQISCISAPGQGTEFVIKIPVKAKNE</sequence>
<keyword evidence="5" id="KW-0902">Two-component regulatory system</keyword>
<proteinExistence type="predicted"/>
<evidence type="ECO:0000256" key="5">
    <source>
        <dbReference type="ARBA" id="ARBA00023012"/>
    </source>
</evidence>
<feature type="domain" description="Histidine kinase" evidence="6">
    <location>
        <begin position="326"/>
        <end position="588"/>
    </location>
</feature>
<gene>
    <name evidence="7" type="ORF">KME32_32615</name>
</gene>
<dbReference type="EC" id="2.7.13.3" evidence="2"/>
<dbReference type="PRINTS" id="PR00344">
    <property type="entry name" value="BCTRLSENSOR"/>
</dbReference>
<dbReference type="InterPro" id="IPR003594">
    <property type="entry name" value="HATPase_dom"/>
</dbReference>
<evidence type="ECO:0000256" key="3">
    <source>
        <dbReference type="ARBA" id="ARBA00022553"/>
    </source>
</evidence>
<comment type="catalytic activity">
    <reaction evidence="1">
        <text>ATP + protein L-histidine = ADP + protein N-phospho-L-histidine.</text>
        <dbReference type="EC" id="2.7.13.3"/>
    </reaction>
</comment>
<dbReference type="InterPro" id="IPR004358">
    <property type="entry name" value="Sig_transdc_His_kin-like_C"/>
</dbReference>
<reference evidence="7" key="2">
    <citation type="journal article" date="2022" name="Microbiol. Resour. Announc.">
        <title>Metagenome Sequencing to Explore Phylogenomics of Terrestrial Cyanobacteria.</title>
        <authorList>
            <person name="Ward R.D."/>
            <person name="Stajich J.E."/>
            <person name="Johansen J.R."/>
            <person name="Huntemann M."/>
            <person name="Clum A."/>
            <person name="Foster B."/>
            <person name="Foster B."/>
            <person name="Roux S."/>
            <person name="Palaniappan K."/>
            <person name="Varghese N."/>
            <person name="Mukherjee S."/>
            <person name="Reddy T.B.K."/>
            <person name="Daum C."/>
            <person name="Copeland A."/>
            <person name="Chen I.A."/>
            <person name="Ivanova N.N."/>
            <person name="Kyrpides N.C."/>
            <person name="Shapiro N."/>
            <person name="Eloe-Fadrosh E.A."/>
            <person name="Pietrasiak N."/>
        </authorList>
    </citation>
    <scope>NUCLEOTIDE SEQUENCE</scope>
    <source>
        <strain evidence="7">JT2-VF2</strain>
    </source>
</reference>
<accession>A0A951UKR9</accession>
<dbReference type="SUPFAM" id="SSF47384">
    <property type="entry name" value="Homodimeric domain of signal transducing histidine kinase"/>
    <property type="match status" value="1"/>
</dbReference>
<dbReference type="Pfam" id="PF02518">
    <property type="entry name" value="HATPase_c"/>
    <property type="match status" value="1"/>
</dbReference>
<keyword evidence="3" id="KW-0597">Phosphoprotein</keyword>
<dbReference type="Gene3D" id="3.30.565.10">
    <property type="entry name" value="Histidine kinase-like ATPase, C-terminal domain"/>
    <property type="match status" value="1"/>
</dbReference>
<comment type="caution">
    <text evidence="7">The sequence shown here is derived from an EMBL/GenBank/DDBJ whole genome shotgun (WGS) entry which is preliminary data.</text>
</comment>
<dbReference type="InterPro" id="IPR003661">
    <property type="entry name" value="HisK_dim/P_dom"/>
</dbReference>
<evidence type="ECO:0000256" key="2">
    <source>
        <dbReference type="ARBA" id="ARBA00012438"/>
    </source>
</evidence>
<evidence type="ECO:0000259" key="6">
    <source>
        <dbReference type="PROSITE" id="PS50109"/>
    </source>
</evidence>
<dbReference type="InterPro" id="IPR036097">
    <property type="entry name" value="HisK_dim/P_sf"/>
</dbReference>
<dbReference type="InterPro" id="IPR005467">
    <property type="entry name" value="His_kinase_dom"/>
</dbReference>
<evidence type="ECO:0000313" key="7">
    <source>
        <dbReference type="EMBL" id="MBW4565745.1"/>
    </source>
</evidence>